<evidence type="ECO:0000313" key="1">
    <source>
        <dbReference type="EMBL" id="MBB5045526.1"/>
    </source>
</evidence>
<organism evidence="1 2">
    <name type="scientific">Rhodopseudomonas rhenobacensis</name>
    <dbReference type="NCBI Taxonomy" id="87461"/>
    <lineage>
        <taxon>Bacteria</taxon>
        <taxon>Pseudomonadati</taxon>
        <taxon>Pseudomonadota</taxon>
        <taxon>Alphaproteobacteria</taxon>
        <taxon>Hyphomicrobiales</taxon>
        <taxon>Nitrobacteraceae</taxon>
        <taxon>Rhodopseudomonas</taxon>
    </lineage>
</organism>
<gene>
    <name evidence="1" type="ORF">HNR60_000255</name>
</gene>
<dbReference type="Proteomes" id="UP000542353">
    <property type="component" value="Unassembled WGS sequence"/>
</dbReference>
<proteinExistence type="predicted"/>
<accession>A0A7W7Z074</accession>
<dbReference type="AlphaFoldDB" id="A0A7W7Z074"/>
<dbReference type="Gene3D" id="1.20.1480.30">
    <property type="entry name" value="Designed four-helix bundle protein"/>
    <property type="match status" value="1"/>
</dbReference>
<protein>
    <submittedName>
        <fullName evidence="1">Chromosome segregation ATPase</fullName>
    </submittedName>
</protein>
<reference evidence="1 2" key="1">
    <citation type="submission" date="2020-08" db="EMBL/GenBank/DDBJ databases">
        <title>Genomic Encyclopedia of Type Strains, Phase IV (KMG-IV): sequencing the most valuable type-strain genomes for metagenomic binning, comparative biology and taxonomic classification.</title>
        <authorList>
            <person name="Goeker M."/>
        </authorList>
    </citation>
    <scope>NUCLEOTIDE SEQUENCE [LARGE SCALE GENOMIC DNA]</scope>
    <source>
        <strain evidence="1 2">DSM 12706</strain>
    </source>
</reference>
<keyword evidence="2" id="KW-1185">Reference proteome</keyword>
<dbReference type="EMBL" id="JACHIH010000001">
    <property type="protein sequence ID" value="MBB5045526.1"/>
    <property type="molecule type" value="Genomic_DNA"/>
</dbReference>
<sequence length="91" mass="10307">MADEIDLRFLGEQIKRLQGDVRQVKSGMAEVRADSVAVKSDVGALGTALSRMERQLEAFRESVDDRFDQQIELLKSSFRSLSEEIQTMKKS</sequence>
<dbReference type="RefSeq" id="WP_184253403.1">
    <property type="nucleotide sequence ID" value="NZ_JACHIH010000001.1"/>
</dbReference>
<comment type="caution">
    <text evidence="1">The sequence shown here is derived from an EMBL/GenBank/DDBJ whole genome shotgun (WGS) entry which is preliminary data.</text>
</comment>
<evidence type="ECO:0000313" key="2">
    <source>
        <dbReference type="Proteomes" id="UP000542353"/>
    </source>
</evidence>
<name>A0A7W7Z074_9BRAD</name>